<evidence type="ECO:0008006" key="3">
    <source>
        <dbReference type="Google" id="ProtNLM"/>
    </source>
</evidence>
<accession>A0ABN6FVZ7</accession>
<dbReference type="Proteomes" id="UP000681317">
    <property type="component" value="Chromosome"/>
</dbReference>
<protein>
    <recommendedName>
        <fullName evidence="3">Restriction endonuclease</fullName>
    </recommendedName>
</protein>
<gene>
    <name evidence="1" type="ORF">LYSCAS_21580</name>
</gene>
<proteinExistence type="predicted"/>
<evidence type="ECO:0000313" key="2">
    <source>
        <dbReference type="Proteomes" id="UP000681317"/>
    </source>
</evidence>
<sequence>MKNSLSSESLLPRLQAVEALAAIAHGQWPPHDLKTLAVALDAVSAAVSSAAAATAYNAFGGIVRIVDMLTHWRRAVLEAEPDADRYLRSARERYRLWLNDYDQSDAAAQLRAAVAGLATLESIEQVADIAHALTAVPLPVGIFAQPVKPDWAVQSELERKEEPLVDLTVAFLKFQFDGQPAAEVHQLAAREVHDLEIEVRVSRWPQDKRELRLTPISVEPKSTYDFPSFQFQKPDGDAPYTMRQSGRAALLLPQGMHARPFEFKYTAEFIPERGDQPVAVVGHRTLIVDGADASKLQVCGYPGLDQALYTLRDALRRRPGVPQSETADALIVLAALCNLAGRAVQDAEFKGRWDEAAFQRHVRAELRRQTVIGADLDEHAHAAGGITDLSLHGMPIELKAVDTLISSVDQCDPFLAQTASYAVAKSKRTAILCVLDSSEKKTAPVPPETLLGIRTHAKGAVSICVLVIQGHLARPSALSR</sequence>
<evidence type="ECO:0000313" key="1">
    <source>
        <dbReference type="EMBL" id="BCT93134.1"/>
    </source>
</evidence>
<organism evidence="1 2">
    <name type="scientific">Noviluteimonas caseinilytica</name>
    <dbReference type="NCBI Taxonomy" id="2675101"/>
    <lineage>
        <taxon>Bacteria</taxon>
        <taxon>Pseudomonadati</taxon>
        <taxon>Pseudomonadota</taxon>
        <taxon>Gammaproteobacteria</taxon>
        <taxon>Lysobacterales</taxon>
        <taxon>Lysobacteraceae</taxon>
        <taxon>Noviluteimonas</taxon>
    </lineage>
</organism>
<reference evidence="1 2" key="1">
    <citation type="submission" date="2021-03" db="EMBL/GenBank/DDBJ databases">
        <title>Complete Genome Sequences of Two Lysobacter Strains Isolated from Sea Water (Lysobacter caseinilyticus) and Soil (Lysobacter helvus) in South Korea.</title>
        <authorList>
            <person name="Watanabe Y."/>
            <person name="Arakawa K."/>
        </authorList>
    </citation>
    <scope>NUCLEOTIDE SEQUENCE [LARGE SCALE GENOMIC DNA]</scope>
    <source>
        <strain evidence="1 2">KVB24</strain>
    </source>
</reference>
<name>A0ABN6FVZ7_9GAMM</name>
<dbReference type="EMBL" id="AP024545">
    <property type="protein sequence ID" value="BCT93134.1"/>
    <property type="molecule type" value="Genomic_DNA"/>
</dbReference>
<keyword evidence="2" id="KW-1185">Reference proteome</keyword>
<dbReference type="RefSeq" id="WP_213434074.1">
    <property type="nucleotide sequence ID" value="NZ_AP024545.1"/>
</dbReference>